<accession>W6TC70</accession>
<gene>
    <name evidence="1" type="ORF">LFAB_10160</name>
</gene>
<organism evidence="1 2">
    <name type="scientific">Lactiplantibacillus fabifermentans T30PCM01</name>
    <dbReference type="NCBI Taxonomy" id="1400520"/>
    <lineage>
        <taxon>Bacteria</taxon>
        <taxon>Bacillati</taxon>
        <taxon>Bacillota</taxon>
        <taxon>Bacilli</taxon>
        <taxon>Lactobacillales</taxon>
        <taxon>Lactobacillaceae</taxon>
        <taxon>Lactiplantibacillus</taxon>
    </lineage>
</organism>
<dbReference type="HOGENOM" id="CLU_2844299_0_0_9"/>
<sequence length="65" mass="7758">MLKNQRIKIIHRKKVLAGKFRSENSNAKSHHDEVVQKFKRSTYLSEQNKQDLLDELRNTNIRVPK</sequence>
<dbReference type="RefSeq" id="WP_024625117.1">
    <property type="nucleotide sequence ID" value="NZ_KK036500.1"/>
</dbReference>
<comment type="caution">
    <text evidence="1">The sequence shown here is derived from an EMBL/GenBank/DDBJ whole genome shotgun (WGS) entry which is preliminary data.</text>
</comment>
<name>W6TC70_9LACO</name>
<protein>
    <submittedName>
        <fullName evidence="1">Uncharacterized protein</fullName>
    </submittedName>
</protein>
<proteinExistence type="predicted"/>
<dbReference type="AlphaFoldDB" id="W6TC70"/>
<dbReference type="Proteomes" id="UP000019247">
    <property type="component" value="Unassembled WGS sequence"/>
</dbReference>
<reference evidence="1 2" key="1">
    <citation type="journal article" date="2014" name="Genome Announc.">
        <title>Genome Sequence of Lactobacillus fabifermentans Strain T30PCM01, Isolated from Fermenting Grape Marc.</title>
        <authorList>
            <person name="Treu L."/>
            <person name="Vendramin V."/>
            <person name="Bovo B."/>
            <person name="Giacomini A."/>
            <person name="Corich V."/>
            <person name="Campanaro S."/>
        </authorList>
    </citation>
    <scope>NUCLEOTIDE SEQUENCE [LARGE SCALE GENOMIC DNA]</scope>
    <source>
        <strain evidence="1 2">T30PCM01</strain>
    </source>
</reference>
<dbReference type="EMBL" id="AWWK01000048">
    <property type="protein sequence ID" value="ETY73875.1"/>
    <property type="molecule type" value="Genomic_DNA"/>
</dbReference>
<evidence type="ECO:0000313" key="1">
    <source>
        <dbReference type="EMBL" id="ETY73875.1"/>
    </source>
</evidence>
<evidence type="ECO:0000313" key="2">
    <source>
        <dbReference type="Proteomes" id="UP000019247"/>
    </source>
</evidence>